<dbReference type="PROSITE" id="PS50088">
    <property type="entry name" value="ANK_REPEAT"/>
    <property type="match status" value="1"/>
</dbReference>
<dbReference type="InterPro" id="IPR057277">
    <property type="entry name" value="LysM_C"/>
</dbReference>
<sequence>MAAVAAGNKVAIRLLLSREDTEINGYSRFGETPLIIAIEKGDLKMVEMLLRTGRIDINSRDINAQISHSRDPEIPRLLFQLGANIAIEDDFGHTPLWWALSYDVLERSNQEAQNNHYCPTALLVQYLTESDLSIAIAIIRHDEANCMWAIQKTWKVYRNFGLKAKYHWKSQFGLSLLPQARTDTTWTIALYSKDNWEGDYYLLSGISENFDKCLDLHDPDLSDNPADNTWCEWFTSGGMDTTACDASTLTTPVSLHMINATCEVFTTTDCSSGSTVREYAGSDNGCMNYDDEPLRVSPWGSLAWAWNESVCHRKPFHSVHRK</sequence>
<keyword evidence="1" id="KW-0677">Repeat</keyword>
<evidence type="ECO:0000259" key="4">
    <source>
        <dbReference type="Pfam" id="PF25139"/>
    </source>
</evidence>
<evidence type="ECO:0000256" key="1">
    <source>
        <dbReference type="ARBA" id="ARBA00022737"/>
    </source>
</evidence>
<name>A0A5N6X1I5_9EURO</name>
<feature type="domain" description="Secreted LysM effector LysM C-terminal" evidence="4">
    <location>
        <begin position="186"/>
        <end position="302"/>
    </location>
</feature>
<evidence type="ECO:0000256" key="3">
    <source>
        <dbReference type="PROSITE-ProRule" id="PRU00023"/>
    </source>
</evidence>
<dbReference type="PANTHER" id="PTHR24198">
    <property type="entry name" value="ANKYRIN REPEAT AND PROTEIN KINASE DOMAIN-CONTAINING PROTEIN"/>
    <property type="match status" value="1"/>
</dbReference>
<dbReference type="EMBL" id="ML741801">
    <property type="protein sequence ID" value="KAE8326176.1"/>
    <property type="molecule type" value="Genomic_DNA"/>
</dbReference>
<dbReference type="PROSITE" id="PS50297">
    <property type="entry name" value="ANK_REP_REGION"/>
    <property type="match status" value="1"/>
</dbReference>
<dbReference type="Pfam" id="PF25139">
    <property type="entry name" value="LysM14_C"/>
    <property type="match status" value="1"/>
</dbReference>
<proteinExistence type="predicted"/>
<dbReference type="InterPro" id="IPR002110">
    <property type="entry name" value="Ankyrin_rpt"/>
</dbReference>
<accession>A0A5N6X1I5</accession>
<gene>
    <name evidence="5" type="ORF">BDV39DRAFT_206072</name>
</gene>
<dbReference type="AlphaFoldDB" id="A0A5N6X1I5"/>
<feature type="repeat" description="ANK" evidence="3">
    <location>
        <begin position="29"/>
        <end position="53"/>
    </location>
</feature>
<reference evidence="6" key="1">
    <citation type="submission" date="2019-04" db="EMBL/GenBank/DDBJ databases">
        <title>Friends and foes A comparative genomics studyof 23 Aspergillus species from section Flavi.</title>
        <authorList>
            <consortium name="DOE Joint Genome Institute"/>
            <person name="Kjaerbolling I."/>
            <person name="Vesth T."/>
            <person name="Frisvad J.C."/>
            <person name="Nybo J.L."/>
            <person name="Theobald S."/>
            <person name="Kildgaard S."/>
            <person name="Isbrandt T."/>
            <person name="Kuo A."/>
            <person name="Sato A."/>
            <person name="Lyhne E.K."/>
            <person name="Kogle M.E."/>
            <person name="Wiebenga A."/>
            <person name="Kun R.S."/>
            <person name="Lubbers R.J."/>
            <person name="Makela M.R."/>
            <person name="Barry K."/>
            <person name="Chovatia M."/>
            <person name="Clum A."/>
            <person name="Daum C."/>
            <person name="Haridas S."/>
            <person name="He G."/>
            <person name="LaButti K."/>
            <person name="Lipzen A."/>
            <person name="Mondo S."/>
            <person name="Riley R."/>
            <person name="Salamov A."/>
            <person name="Simmons B.A."/>
            <person name="Magnuson J.K."/>
            <person name="Henrissat B."/>
            <person name="Mortensen U.H."/>
            <person name="Larsen T.O."/>
            <person name="Devries R.P."/>
            <person name="Grigoriev I.V."/>
            <person name="Machida M."/>
            <person name="Baker S.E."/>
            <person name="Andersen M.R."/>
        </authorList>
    </citation>
    <scope>NUCLEOTIDE SEQUENCE [LARGE SCALE GENOMIC DNA]</scope>
    <source>
        <strain evidence="6">CBS 130017</strain>
    </source>
</reference>
<organism evidence="5 6">
    <name type="scientific">Aspergillus sergii</name>
    <dbReference type="NCBI Taxonomy" id="1034303"/>
    <lineage>
        <taxon>Eukaryota</taxon>
        <taxon>Fungi</taxon>
        <taxon>Dikarya</taxon>
        <taxon>Ascomycota</taxon>
        <taxon>Pezizomycotina</taxon>
        <taxon>Eurotiomycetes</taxon>
        <taxon>Eurotiomycetidae</taxon>
        <taxon>Eurotiales</taxon>
        <taxon>Aspergillaceae</taxon>
        <taxon>Aspergillus</taxon>
        <taxon>Aspergillus subgen. Circumdati</taxon>
    </lineage>
</organism>
<keyword evidence="2 3" id="KW-0040">ANK repeat</keyword>
<dbReference type="Gene3D" id="1.25.40.20">
    <property type="entry name" value="Ankyrin repeat-containing domain"/>
    <property type="match status" value="1"/>
</dbReference>
<evidence type="ECO:0000256" key="2">
    <source>
        <dbReference type="ARBA" id="ARBA00023043"/>
    </source>
</evidence>
<dbReference type="InterPro" id="IPR036770">
    <property type="entry name" value="Ankyrin_rpt-contain_sf"/>
</dbReference>
<dbReference type="PANTHER" id="PTHR24198:SF165">
    <property type="entry name" value="ANKYRIN REPEAT-CONTAINING PROTEIN-RELATED"/>
    <property type="match status" value="1"/>
</dbReference>
<dbReference type="SUPFAM" id="SSF48403">
    <property type="entry name" value="Ankyrin repeat"/>
    <property type="match status" value="1"/>
</dbReference>
<dbReference type="Proteomes" id="UP000325945">
    <property type="component" value="Unassembled WGS sequence"/>
</dbReference>
<dbReference type="SMART" id="SM00248">
    <property type="entry name" value="ANK"/>
    <property type="match status" value="2"/>
</dbReference>
<dbReference type="Pfam" id="PF12796">
    <property type="entry name" value="Ank_2"/>
    <property type="match status" value="1"/>
</dbReference>
<protein>
    <recommendedName>
        <fullName evidence="4">Secreted LysM effector LysM C-terminal domain-containing protein</fullName>
    </recommendedName>
</protein>
<evidence type="ECO:0000313" key="6">
    <source>
        <dbReference type="Proteomes" id="UP000325945"/>
    </source>
</evidence>
<evidence type="ECO:0000313" key="5">
    <source>
        <dbReference type="EMBL" id="KAE8326176.1"/>
    </source>
</evidence>
<keyword evidence="6" id="KW-1185">Reference proteome</keyword>